<reference evidence="1" key="1">
    <citation type="journal article" date="2020" name="mSystems">
        <title>Genome- and Community-Level Interaction Insights into Carbon Utilization and Element Cycling Functions of Hydrothermarchaeota in Hydrothermal Sediment.</title>
        <authorList>
            <person name="Zhou Z."/>
            <person name="Liu Y."/>
            <person name="Xu W."/>
            <person name="Pan J."/>
            <person name="Luo Z.H."/>
            <person name="Li M."/>
        </authorList>
    </citation>
    <scope>NUCLEOTIDE SEQUENCE [LARGE SCALE GENOMIC DNA]</scope>
    <source>
        <strain evidence="1">SpSt-222</strain>
    </source>
</reference>
<dbReference type="EMBL" id="DSJL01000001">
    <property type="protein sequence ID" value="HEF64001.1"/>
    <property type="molecule type" value="Genomic_DNA"/>
</dbReference>
<evidence type="ECO:0000313" key="1">
    <source>
        <dbReference type="EMBL" id="HEF64001.1"/>
    </source>
</evidence>
<proteinExistence type="predicted"/>
<accession>A0A7C1G5D1</accession>
<comment type="caution">
    <text evidence="1">The sequence shown here is derived from an EMBL/GenBank/DDBJ whole genome shotgun (WGS) entry which is preliminary data.</text>
</comment>
<sequence>MSERAHQEQRFSVDPEVERLRREVRRALESLSERAPCRIFPVPARLLSLRTVHEIQRWIVIVGEPEWLRGLATMRRRLMELPEILSCRIERIDGHSVHVALMTTGLEREVVRALIERRLRESGCPAPFELVARGKVAQDDADLR</sequence>
<name>A0A7C1G5D1_THERO</name>
<gene>
    <name evidence="1" type="ORF">ENP47_00085</name>
</gene>
<protein>
    <submittedName>
        <fullName evidence="1">Uncharacterized protein</fullName>
    </submittedName>
</protein>
<organism evidence="1">
    <name type="scientific">Thermomicrobium roseum</name>
    <dbReference type="NCBI Taxonomy" id="500"/>
    <lineage>
        <taxon>Bacteria</taxon>
        <taxon>Pseudomonadati</taxon>
        <taxon>Thermomicrobiota</taxon>
        <taxon>Thermomicrobia</taxon>
        <taxon>Thermomicrobiales</taxon>
        <taxon>Thermomicrobiaceae</taxon>
        <taxon>Thermomicrobium</taxon>
    </lineage>
</organism>
<dbReference type="AlphaFoldDB" id="A0A7C1G5D1"/>